<feature type="transmembrane region" description="Helical" evidence="1">
    <location>
        <begin position="52"/>
        <end position="72"/>
    </location>
</feature>
<dbReference type="Proteomes" id="UP001596110">
    <property type="component" value="Unassembled WGS sequence"/>
</dbReference>
<accession>A0ABW0UGA7</accession>
<feature type="transmembrane region" description="Helical" evidence="1">
    <location>
        <begin position="100"/>
        <end position="123"/>
    </location>
</feature>
<feature type="transmembrane region" description="Helical" evidence="1">
    <location>
        <begin position="138"/>
        <end position="155"/>
    </location>
</feature>
<reference evidence="3" key="1">
    <citation type="journal article" date="2019" name="Int. J. Syst. Evol. Microbiol.">
        <title>The Global Catalogue of Microorganisms (GCM) 10K type strain sequencing project: providing services to taxonomists for standard genome sequencing and annotation.</title>
        <authorList>
            <consortium name="The Broad Institute Genomics Platform"/>
            <consortium name="The Broad Institute Genome Sequencing Center for Infectious Disease"/>
            <person name="Wu L."/>
            <person name="Ma J."/>
        </authorList>
    </citation>
    <scope>NUCLEOTIDE SEQUENCE [LARGE SCALE GENOMIC DNA]</scope>
    <source>
        <strain evidence="3">DT43</strain>
    </source>
</reference>
<sequence length="169" mass="19303">MASVVFKGLSIIAYIAQYFFYVLAGIVAFGGMCFLVFKPMVTDVLIEFKLPYWLLIWLTVMAILILILYGLIARYCQPIFKNLSQETYFAKTSIVSSLRLVWIFALILTIQFISNVTLYYFAIRNVSDLFSQSSFGDYRLNLVFLLIAFTGHLILKNGRAAQEDSESII</sequence>
<name>A0ABW0UGA7_9STRE</name>
<dbReference type="RefSeq" id="WP_156805626.1">
    <property type="nucleotide sequence ID" value="NZ_JBHSOJ010000031.1"/>
</dbReference>
<organism evidence="2 3">
    <name type="scientific">Streptococcus caledonicus</name>
    <dbReference type="NCBI Taxonomy" id="2614158"/>
    <lineage>
        <taxon>Bacteria</taxon>
        <taxon>Bacillati</taxon>
        <taxon>Bacillota</taxon>
        <taxon>Bacilli</taxon>
        <taxon>Lactobacillales</taxon>
        <taxon>Streptococcaceae</taxon>
        <taxon>Streptococcus</taxon>
    </lineage>
</organism>
<keyword evidence="1" id="KW-0472">Membrane</keyword>
<keyword evidence="1" id="KW-0812">Transmembrane</keyword>
<feature type="transmembrane region" description="Helical" evidence="1">
    <location>
        <begin position="12"/>
        <end position="37"/>
    </location>
</feature>
<proteinExistence type="predicted"/>
<gene>
    <name evidence="2" type="ORF">ACFPQ3_10650</name>
</gene>
<comment type="caution">
    <text evidence="2">The sequence shown here is derived from an EMBL/GenBank/DDBJ whole genome shotgun (WGS) entry which is preliminary data.</text>
</comment>
<evidence type="ECO:0000256" key="1">
    <source>
        <dbReference type="SAM" id="Phobius"/>
    </source>
</evidence>
<evidence type="ECO:0008006" key="4">
    <source>
        <dbReference type="Google" id="ProtNLM"/>
    </source>
</evidence>
<evidence type="ECO:0000313" key="2">
    <source>
        <dbReference type="EMBL" id="MFC5631988.1"/>
    </source>
</evidence>
<keyword evidence="3" id="KW-1185">Reference proteome</keyword>
<evidence type="ECO:0000313" key="3">
    <source>
        <dbReference type="Proteomes" id="UP001596110"/>
    </source>
</evidence>
<dbReference type="EMBL" id="JBHSOJ010000031">
    <property type="protein sequence ID" value="MFC5631988.1"/>
    <property type="molecule type" value="Genomic_DNA"/>
</dbReference>
<protein>
    <recommendedName>
        <fullName evidence="4">DUF2975 domain-containing protein</fullName>
    </recommendedName>
</protein>
<keyword evidence="1" id="KW-1133">Transmembrane helix</keyword>